<dbReference type="EMBL" id="PVBR01000035">
    <property type="protein sequence ID" value="PRD40665.1"/>
    <property type="molecule type" value="Genomic_DNA"/>
</dbReference>
<gene>
    <name evidence="1" type="ORF">C5748_25715</name>
</gene>
<dbReference type="RefSeq" id="WP_105745679.1">
    <property type="nucleotide sequence ID" value="NZ_PVBR01000035.1"/>
</dbReference>
<protein>
    <submittedName>
        <fullName evidence="1">Uncharacterized protein</fullName>
    </submittedName>
</protein>
<organism evidence="1 2">
    <name type="scientific">Phyllobacterium phragmitis</name>
    <dbReference type="NCBI Taxonomy" id="2670329"/>
    <lineage>
        <taxon>Bacteria</taxon>
        <taxon>Pseudomonadati</taxon>
        <taxon>Pseudomonadota</taxon>
        <taxon>Alphaproteobacteria</taxon>
        <taxon>Hyphomicrobiales</taxon>
        <taxon>Phyllobacteriaceae</taxon>
        <taxon>Phyllobacterium</taxon>
    </lineage>
</organism>
<accession>A0A2S9IJH9</accession>
<evidence type="ECO:0000313" key="1">
    <source>
        <dbReference type="EMBL" id="PRD40665.1"/>
    </source>
</evidence>
<keyword evidence="2" id="KW-1185">Reference proteome</keyword>
<comment type="caution">
    <text evidence="1">The sequence shown here is derived from an EMBL/GenBank/DDBJ whole genome shotgun (WGS) entry which is preliminary data.</text>
</comment>
<reference evidence="1 2" key="1">
    <citation type="submission" date="2018-02" db="EMBL/GenBank/DDBJ databases">
        <title>The draft genome of Phyllobacterium sp. 1N-3.</title>
        <authorList>
            <person name="Liu L."/>
            <person name="Li L."/>
            <person name="Zhang X."/>
            <person name="Wang T."/>
            <person name="Liang L."/>
        </authorList>
    </citation>
    <scope>NUCLEOTIDE SEQUENCE [LARGE SCALE GENOMIC DNA]</scope>
    <source>
        <strain evidence="1 2">1N-3</strain>
    </source>
</reference>
<evidence type="ECO:0000313" key="2">
    <source>
        <dbReference type="Proteomes" id="UP000239434"/>
    </source>
</evidence>
<name>A0A2S9IJH9_9HYPH</name>
<proteinExistence type="predicted"/>
<dbReference type="AlphaFoldDB" id="A0A2S9IJH9"/>
<dbReference type="Proteomes" id="UP000239434">
    <property type="component" value="Unassembled WGS sequence"/>
</dbReference>
<sequence length="163" mass="18484">MARPKLGETDTERMQLKITRAEIEAIDDWRFANRVPSRSEAVRRLVQIGIQSDESLQQIRAQADGTYEFISGRFEQALTDIKKGPDKDGWLAIINILLLMNLDTMQMIGNLGSTARQASDQLEAMKGDAKVPELIANSKNVSREYEVTRSRIQDIMGRMETKK</sequence>